<dbReference type="RefSeq" id="WP_007743319.1">
    <property type="nucleotide sequence ID" value="NZ_AOMF01000182.1"/>
</dbReference>
<sequence length="326" mass="36971">MFQYQFDNDSGEYAIAKQQAENYPGDDPESRIKGNLGEIAFKKLCQYTLDVSTWHWNNEQEVLRGQREYNDYDFALFGQTVDVKARSRLDAFFDLDSDDVSSDYIVLVWIPPRVTESVLESDSLIDLSRIHPREHDPAIVFGFCESEELNSETRTLHHPDPGGPKLSNIPVQPFWQPMFGENLNHVLTERRNFGVQQQIGHWRGHFDQDGERLLPGITVEIDEEGMSVSEETPETGLIVECLTEPGGVDFDAGEQRYTEQFSFSLDSLTVGLVDENSIADELREECRRYVNANLYPVVSGIVSADMEIHTVSTKDVSKTGSISVYS</sequence>
<keyword evidence="3" id="KW-1185">Reference proteome</keyword>
<dbReference type="STRING" id="1227457.C451_19728"/>
<dbReference type="eggNOG" id="arCOG08140">
    <property type="taxonomic scope" value="Archaea"/>
</dbReference>
<accession>M0MVP6</accession>
<evidence type="ECO:0000259" key="1">
    <source>
        <dbReference type="Pfam" id="PF25902"/>
    </source>
</evidence>
<evidence type="ECO:0000313" key="3">
    <source>
        <dbReference type="Proteomes" id="UP000011680"/>
    </source>
</evidence>
<dbReference type="InterPro" id="IPR058992">
    <property type="entry name" value="DUF7961_N"/>
</dbReference>
<proteinExistence type="predicted"/>
<dbReference type="EMBL" id="AOMF01000182">
    <property type="protein sequence ID" value="EMA48874.1"/>
    <property type="molecule type" value="Genomic_DNA"/>
</dbReference>
<organism evidence="2 3">
    <name type="scientific">Halococcus thailandensis JCM 13552</name>
    <dbReference type="NCBI Taxonomy" id="1227457"/>
    <lineage>
        <taxon>Archaea</taxon>
        <taxon>Methanobacteriati</taxon>
        <taxon>Methanobacteriota</taxon>
        <taxon>Stenosarchaea group</taxon>
        <taxon>Halobacteria</taxon>
        <taxon>Halobacteriales</taxon>
        <taxon>Halococcaceae</taxon>
        <taxon>Halococcus</taxon>
    </lineage>
</organism>
<evidence type="ECO:0000313" key="2">
    <source>
        <dbReference type="EMBL" id="EMA48874.1"/>
    </source>
</evidence>
<feature type="domain" description="DUF7961" evidence="1">
    <location>
        <begin position="5"/>
        <end position="109"/>
    </location>
</feature>
<comment type="caution">
    <text evidence="2">The sequence shown here is derived from an EMBL/GenBank/DDBJ whole genome shotgun (WGS) entry which is preliminary data.</text>
</comment>
<dbReference type="Pfam" id="PF25902">
    <property type="entry name" value="DUF7961_N"/>
    <property type="match status" value="1"/>
</dbReference>
<dbReference type="Proteomes" id="UP000011680">
    <property type="component" value="Unassembled WGS sequence"/>
</dbReference>
<reference evidence="2 3" key="1">
    <citation type="journal article" date="2014" name="PLoS Genet.">
        <title>Phylogenetically driven sequencing of extremely halophilic archaea reveals strategies for static and dynamic osmo-response.</title>
        <authorList>
            <person name="Becker E.A."/>
            <person name="Seitzer P.M."/>
            <person name="Tritt A."/>
            <person name="Larsen D."/>
            <person name="Krusor M."/>
            <person name="Yao A.I."/>
            <person name="Wu D."/>
            <person name="Madern D."/>
            <person name="Eisen J.A."/>
            <person name="Darling A.E."/>
            <person name="Facciotti M.T."/>
        </authorList>
    </citation>
    <scope>NUCLEOTIDE SEQUENCE [LARGE SCALE GENOMIC DNA]</scope>
    <source>
        <strain evidence="2 3">JCM 13552</strain>
    </source>
</reference>
<dbReference type="AlphaFoldDB" id="M0MVP6"/>
<dbReference type="OrthoDB" id="297134at2157"/>
<protein>
    <recommendedName>
        <fullName evidence="1">DUF7961 domain-containing protein</fullName>
    </recommendedName>
</protein>
<gene>
    <name evidence="2" type="ORF">C451_19728</name>
</gene>
<name>M0MVP6_9EURY</name>